<protein>
    <submittedName>
        <fullName evidence="2">Uncharacterized protein</fullName>
    </submittedName>
</protein>
<comment type="caution">
    <text evidence="2">The sequence shown here is derived from an EMBL/GenBank/DDBJ whole genome shotgun (WGS) entry which is preliminary data.</text>
</comment>
<dbReference type="EMBL" id="AJIL01000020">
    <property type="protein sequence ID" value="KNF03006.1"/>
    <property type="molecule type" value="Genomic_DNA"/>
</dbReference>
<accession>A0A0L0VUR9</accession>
<feature type="region of interest" description="Disordered" evidence="1">
    <location>
        <begin position="69"/>
        <end position="89"/>
    </location>
</feature>
<evidence type="ECO:0000256" key="1">
    <source>
        <dbReference type="SAM" id="MobiDB-lite"/>
    </source>
</evidence>
<sequence length="128" mass="14857">MAVRDAADEVILSKDLNSMDDHKRAYYEKKLKALYNREDAEEAAEIKRLEKEKAKAKEKERVIAEAKEKATVEAEKKKEKEKKGKGKAKQKEIEIEIEDAIDNINNANVEEDHDQRKHLTTLYFSLLL</sequence>
<name>A0A0L0VUR9_9BASI</name>
<feature type="compositionally biased region" description="Basic and acidic residues" evidence="1">
    <location>
        <begin position="69"/>
        <end position="82"/>
    </location>
</feature>
<dbReference type="AlphaFoldDB" id="A0A0L0VUR9"/>
<keyword evidence="3" id="KW-1185">Reference proteome</keyword>
<evidence type="ECO:0000313" key="2">
    <source>
        <dbReference type="EMBL" id="KNF03006.1"/>
    </source>
</evidence>
<evidence type="ECO:0000313" key="3">
    <source>
        <dbReference type="Proteomes" id="UP000054564"/>
    </source>
</evidence>
<dbReference type="Proteomes" id="UP000054564">
    <property type="component" value="Unassembled WGS sequence"/>
</dbReference>
<proteinExistence type="predicted"/>
<reference evidence="3" key="1">
    <citation type="submission" date="2014-03" db="EMBL/GenBank/DDBJ databases">
        <title>The Genome Sequence of Puccinia striiformis f. sp. tritici PST-78.</title>
        <authorList>
            <consortium name="The Broad Institute Genome Sequencing Platform"/>
            <person name="Cuomo C."/>
            <person name="Hulbert S."/>
            <person name="Chen X."/>
            <person name="Walker B."/>
            <person name="Young S.K."/>
            <person name="Zeng Q."/>
            <person name="Gargeya S."/>
            <person name="Fitzgerald M."/>
            <person name="Haas B."/>
            <person name="Abouelleil A."/>
            <person name="Alvarado L."/>
            <person name="Arachchi H.M."/>
            <person name="Berlin A.M."/>
            <person name="Chapman S.B."/>
            <person name="Goldberg J."/>
            <person name="Griggs A."/>
            <person name="Gujja S."/>
            <person name="Hansen M."/>
            <person name="Howarth C."/>
            <person name="Imamovic A."/>
            <person name="Larimer J."/>
            <person name="McCowan C."/>
            <person name="Montmayeur A."/>
            <person name="Murphy C."/>
            <person name="Neiman D."/>
            <person name="Pearson M."/>
            <person name="Priest M."/>
            <person name="Roberts A."/>
            <person name="Saif S."/>
            <person name="Shea T."/>
            <person name="Sisk P."/>
            <person name="Sykes S."/>
            <person name="Wortman J."/>
            <person name="Nusbaum C."/>
            <person name="Birren B."/>
        </authorList>
    </citation>
    <scope>NUCLEOTIDE SEQUENCE [LARGE SCALE GENOMIC DNA]</scope>
    <source>
        <strain evidence="3">race PST-78</strain>
    </source>
</reference>
<gene>
    <name evidence="2" type="ORF">PSTG_03955</name>
</gene>
<organism evidence="2 3">
    <name type="scientific">Puccinia striiformis f. sp. tritici PST-78</name>
    <dbReference type="NCBI Taxonomy" id="1165861"/>
    <lineage>
        <taxon>Eukaryota</taxon>
        <taxon>Fungi</taxon>
        <taxon>Dikarya</taxon>
        <taxon>Basidiomycota</taxon>
        <taxon>Pucciniomycotina</taxon>
        <taxon>Pucciniomycetes</taxon>
        <taxon>Pucciniales</taxon>
        <taxon>Pucciniaceae</taxon>
        <taxon>Puccinia</taxon>
    </lineage>
</organism>